<evidence type="ECO:0000256" key="1">
    <source>
        <dbReference type="ARBA" id="ARBA00022679"/>
    </source>
</evidence>
<keyword evidence="1" id="KW-0808">Transferase</keyword>
<dbReference type="PANTHER" id="PTHR24421:SF61">
    <property type="entry name" value="OXYGEN SENSOR HISTIDINE KINASE NREB"/>
    <property type="match status" value="1"/>
</dbReference>
<gene>
    <name evidence="8" type="ORF">HGA08_09665</name>
</gene>
<keyword evidence="2" id="KW-0418">Kinase</keyword>
<feature type="transmembrane region" description="Helical" evidence="5">
    <location>
        <begin position="107"/>
        <end position="125"/>
    </location>
</feature>
<feature type="region of interest" description="Disordered" evidence="4">
    <location>
        <begin position="424"/>
        <end position="513"/>
    </location>
</feature>
<dbReference type="Pfam" id="PF02518">
    <property type="entry name" value="HATPase_c"/>
    <property type="match status" value="1"/>
</dbReference>
<feature type="transmembrane region" description="Helical" evidence="5">
    <location>
        <begin position="170"/>
        <end position="190"/>
    </location>
</feature>
<dbReference type="InterPro" id="IPR003594">
    <property type="entry name" value="HATPase_dom"/>
</dbReference>
<dbReference type="AlphaFoldDB" id="A0A846XTQ4"/>
<accession>A0A846XTQ4</accession>
<dbReference type="InterPro" id="IPR050482">
    <property type="entry name" value="Sensor_HK_TwoCompSys"/>
</dbReference>
<dbReference type="Gene3D" id="3.30.565.10">
    <property type="entry name" value="Histidine kinase-like ATPase, C-terminal domain"/>
    <property type="match status" value="1"/>
</dbReference>
<dbReference type="InterPro" id="IPR036890">
    <property type="entry name" value="HATPase_C_sf"/>
</dbReference>
<keyword evidence="5" id="KW-1133">Transmembrane helix</keyword>
<evidence type="ECO:0000313" key="8">
    <source>
        <dbReference type="EMBL" id="NKY50476.1"/>
    </source>
</evidence>
<dbReference type="Pfam" id="PF04024">
    <property type="entry name" value="PspC"/>
    <property type="match status" value="1"/>
</dbReference>
<dbReference type="InterPro" id="IPR007168">
    <property type="entry name" value="Phageshock_PspC_N"/>
</dbReference>
<evidence type="ECO:0000259" key="7">
    <source>
        <dbReference type="Pfam" id="PF04024"/>
    </source>
</evidence>
<dbReference type="GO" id="GO:0016301">
    <property type="term" value="F:kinase activity"/>
    <property type="evidence" value="ECO:0007669"/>
    <property type="project" value="UniProtKB-KW"/>
</dbReference>
<organism evidence="8 9">
    <name type="scientific">Nocardia vermiculata</name>
    <dbReference type="NCBI Taxonomy" id="257274"/>
    <lineage>
        <taxon>Bacteria</taxon>
        <taxon>Bacillati</taxon>
        <taxon>Actinomycetota</taxon>
        <taxon>Actinomycetes</taxon>
        <taxon>Mycobacteriales</taxon>
        <taxon>Nocardiaceae</taxon>
        <taxon>Nocardia</taxon>
    </lineage>
</organism>
<feature type="transmembrane region" description="Helical" evidence="5">
    <location>
        <begin position="132"/>
        <end position="150"/>
    </location>
</feature>
<evidence type="ECO:0000256" key="5">
    <source>
        <dbReference type="SAM" id="Phobius"/>
    </source>
</evidence>
<feature type="transmembrane region" description="Helical" evidence="5">
    <location>
        <begin position="67"/>
        <end position="87"/>
    </location>
</feature>
<proteinExistence type="predicted"/>
<keyword evidence="3" id="KW-0902">Two-component regulatory system</keyword>
<protein>
    <submittedName>
        <fullName evidence="8">PspC domain-containing protein</fullName>
    </submittedName>
</protein>
<evidence type="ECO:0000256" key="3">
    <source>
        <dbReference type="ARBA" id="ARBA00023012"/>
    </source>
</evidence>
<evidence type="ECO:0000259" key="6">
    <source>
        <dbReference type="Pfam" id="PF02518"/>
    </source>
</evidence>
<dbReference type="PANTHER" id="PTHR24421">
    <property type="entry name" value="NITRATE/NITRITE SENSOR PROTEIN NARX-RELATED"/>
    <property type="match status" value="1"/>
</dbReference>
<comment type="caution">
    <text evidence="8">The sequence shown here is derived from an EMBL/GenBank/DDBJ whole genome shotgun (WGS) entry which is preliminary data.</text>
</comment>
<keyword evidence="9" id="KW-1185">Reference proteome</keyword>
<dbReference type="EMBL" id="JAAXOP010000004">
    <property type="protein sequence ID" value="NKY50476.1"/>
    <property type="molecule type" value="Genomic_DNA"/>
</dbReference>
<keyword evidence="5" id="KW-0812">Transmembrane</keyword>
<sequence>MHPFMPAFDARSGVDPRAGVDGLGPDGRALGQVPSARLLRRSGGRVVGGVAGGLADHLGIDVFKVRVAFVLLSALMGAGIVGYGLLWIFTSSGEDGPPPTASERRQAVGLVLLGLALSVSMAWLFSGTAARVVAPIIVVAVGAALVWREFDSEGPRSVLGLPASPTVLTWARILAGATLIVVGLGVVVLARIDLGSLGSALIAVAVTLIGVGLLTVPLWLRMMRALNAERSARIRNEEREEIASHLHDSVLQTLALIQRQAGDPQEVARLARSQERELRKWLFEDTMPAQSSLAAALRTIAGEVEDQHGVQVTPVTVGDVSMDVGDTGSGLPKEHFTALLGATREALVNAAKHAGVPTIDVFAEVEPHQVSIFVRDRGAGFDPSAVPSDRQGLAKSIHARIERRGGTVEVKTAPERGTEVRIIMPRMDSEGQDETAAPDGGENTAFEVSDAETTAAGGEPVADTAREGEPDADSPGAGATAKFEGAGESWDAGAGSDRRGAVADHSPGGAGRR</sequence>
<name>A0A846XTQ4_9NOCA</name>
<evidence type="ECO:0000256" key="4">
    <source>
        <dbReference type="SAM" id="MobiDB-lite"/>
    </source>
</evidence>
<dbReference type="SUPFAM" id="SSF55874">
    <property type="entry name" value="ATPase domain of HSP90 chaperone/DNA topoisomerase II/histidine kinase"/>
    <property type="match status" value="1"/>
</dbReference>
<feature type="transmembrane region" description="Helical" evidence="5">
    <location>
        <begin position="197"/>
        <end position="220"/>
    </location>
</feature>
<feature type="domain" description="Phage shock protein PspC N-terminal" evidence="7">
    <location>
        <begin position="37"/>
        <end position="90"/>
    </location>
</feature>
<keyword evidence="5" id="KW-0472">Membrane</keyword>
<dbReference type="CDD" id="cd16917">
    <property type="entry name" value="HATPase_UhpB-NarQ-NarX-like"/>
    <property type="match status" value="1"/>
</dbReference>
<feature type="domain" description="Histidine kinase/HSP90-like ATPase" evidence="6">
    <location>
        <begin position="342"/>
        <end position="426"/>
    </location>
</feature>
<evidence type="ECO:0000256" key="2">
    <source>
        <dbReference type="ARBA" id="ARBA00022777"/>
    </source>
</evidence>
<reference evidence="8 9" key="1">
    <citation type="submission" date="2020-04" db="EMBL/GenBank/DDBJ databases">
        <title>MicrobeNet Type strains.</title>
        <authorList>
            <person name="Nicholson A.C."/>
        </authorList>
    </citation>
    <scope>NUCLEOTIDE SEQUENCE [LARGE SCALE GENOMIC DNA]</scope>
    <source>
        <strain evidence="8 9">JCM 12354</strain>
    </source>
</reference>
<dbReference type="Proteomes" id="UP000565711">
    <property type="component" value="Unassembled WGS sequence"/>
</dbReference>
<dbReference type="GO" id="GO:0000160">
    <property type="term" value="P:phosphorelay signal transduction system"/>
    <property type="evidence" value="ECO:0007669"/>
    <property type="project" value="UniProtKB-KW"/>
</dbReference>
<evidence type="ECO:0000313" key="9">
    <source>
        <dbReference type="Proteomes" id="UP000565711"/>
    </source>
</evidence>